<keyword evidence="3" id="KW-1185">Reference proteome</keyword>
<sequence length="843" mass="96374">MDQTSSEEAHGDDFASHRRKRLVDVIDIVLDNVKRHKPYTDAFQNKELCVRCSKLGLSEKKFVIFDHSSNRSQQAYRSTLAGTNGKPSKSEFALGPGSGRQVLGKAREILDRSKTCPFCLLVIKSLPERASDLIQDAGTEKGTKTCFASWQIDGREFTREGGKILESRPRTRRLRLEWSDNVFKASYLVLVAPEAKQGHDPVTRNLWESDAFFLGRYIPSAGKNHALVKRWLSICDEHHQGLCRVEKDHRFQEMISKPFFGVVDVHQMCLTALPKEDRYIALSYMWGSENMYTTKLSNIANHKEPGGLEKAFRSLPHVIRDAIQLVRSLGERYLWVDSLCIVQDSPRSWQHNSKVMDLVYGNAHLTICAADGNGPLDGLKGIHPERVIRQYDETCAPGVRLMVSHLAETYIEESTWNTRAWTFQERLLSRRCLIFTGSRIYFQCHSTAMSEDIIAECPQHAWSLELVHSPLQLLDELGTRALRVYVACVEMYTRRTLGRPKDILAAFSGLENSIGGKMGSPFVFGLPSSHFDLALLWEADGPVRLRKKKDKEDDADYGPIQFPTWSWCGWIPCESGAAAIRYTIPAIEHCLDNVHQWLMHHTWINWYIRDGHGALRAVWDGTRAADEHQKSQPQWQGYKKPNLSPNDACYDSYGRTVSNDISALTRKRHEKTLPEYPYCNSVAEPGAQPDQVFPDQRYLQFWTWSAWLRLLPRDAFDTGPDAGPPGDGQPQLRRYDIADYTGDWCGTIKLDEAWADSRLEGRGSELEFIAISEAKGFTQEEQNYTWSYYVPRKEEHSEWDLYFVLLIEYSMGFARRVGLGKVFKDAFNNSCPPGKTWKEFIME</sequence>
<evidence type="ECO:0000313" key="3">
    <source>
        <dbReference type="Proteomes" id="UP000183809"/>
    </source>
</evidence>
<proteinExistence type="predicted"/>
<evidence type="ECO:0000259" key="1">
    <source>
        <dbReference type="Pfam" id="PF06985"/>
    </source>
</evidence>
<evidence type="ECO:0000313" key="2">
    <source>
        <dbReference type="EMBL" id="OJD35300.1"/>
    </source>
</evidence>
<dbReference type="GeneID" id="31012106"/>
<organism evidence="2 3">
    <name type="scientific">Diplodia corticola</name>
    <dbReference type="NCBI Taxonomy" id="236234"/>
    <lineage>
        <taxon>Eukaryota</taxon>
        <taxon>Fungi</taxon>
        <taxon>Dikarya</taxon>
        <taxon>Ascomycota</taxon>
        <taxon>Pezizomycotina</taxon>
        <taxon>Dothideomycetes</taxon>
        <taxon>Dothideomycetes incertae sedis</taxon>
        <taxon>Botryosphaeriales</taxon>
        <taxon>Botryosphaeriaceae</taxon>
        <taxon>Diplodia</taxon>
    </lineage>
</organism>
<dbReference type="Pfam" id="PF06985">
    <property type="entry name" value="HET"/>
    <property type="match status" value="1"/>
</dbReference>
<feature type="domain" description="Heterokaryon incompatibility" evidence="1">
    <location>
        <begin position="279"/>
        <end position="425"/>
    </location>
</feature>
<dbReference type="PANTHER" id="PTHR33112">
    <property type="entry name" value="DOMAIN PROTEIN, PUTATIVE-RELATED"/>
    <property type="match status" value="1"/>
</dbReference>
<dbReference type="Proteomes" id="UP000183809">
    <property type="component" value="Unassembled WGS sequence"/>
</dbReference>
<comment type="caution">
    <text evidence="2">The sequence shown here is derived from an EMBL/GenBank/DDBJ whole genome shotgun (WGS) entry which is preliminary data.</text>
</comment>
<protein>
    <submittedName>
        <fullName evidence="2">Heterokaryon incompatibility</fullName>
    </submittedName>
</protein>
<dbReference type="RefSeq" id="XP_020131560.1">
    <property type="nucleotide sequence ID" value="XM_020271847.1"/>
</dbReference>
<gene>
    <name evidence="2" type="ORF">BKCO1_1800068</name>
</gene>
<name>A0A1J9S5R9_9PEZI</name>
<dbReference type="AlphaFoldDB" id="A0A1J9S5R9"/>
<dbReference type="EMBL" id="MNUE01000018">
    <property type="protein sequence ID" value="OJD35300.1"/>
    <property type="molecule type" value="Genomic_DNA"/>
</dbReference>
<dbReference type="InterPro" id="IPR010730">
    <property type="entry name" value="HET"/>
</dbReference>
<dbReference type="OrthoDB" id="5135333at2759"/>
<reference evidence="2 3" key="1">
    <citation type="submission" date="2016-10" db="EMBL/GenBank/DDBJ databases">
        <title>Proteomics and genomics reveal pathogen-plant mechanisms compatible with a hemibiotrophic lifestyle of Diplodia corticola.</title>
        <authorList>
            <person name="Fernandes I."/>
            <person name="De Jonge R."/>
            <person name="Van De Peer Y."/>
            <person name="Devreese B."/>
            <person name="Alves A."/>
            <person name="Esteves A.C."/>
        </authorList>
    </citation>
    <scope>NUCLEOTIDE SEQUENCE [LARGE SCALE GENOMIC DNA]</scope>
    <source>
        <strain evidence="2 3">CBS 112549</strain>
    </source>
</reference>
<accession>A0A1J9S5R9</accession>
<dbReference type="PANTHER" id="PTHR33112:SF12">
    <property type="entry name" value="HETEROKARYON INCOMPATIBILITY DOMAIN-CONTAINING PROTEIN"/>
    <property type="match status" value="1"/>
</dbReference>